<dbReference type="GO" id="GO:0003924">
    <property type="term" value="F:GTPase activity"/>
    <property type="evidence" value="ECO:0007669"/>
    <property type="project" value="InterPro"/>
</dbReference>
<keyword evidence="3" id="KW-0479">Metal-binding</keyword>
<evidence type="ECO:0000256" key="3">
    <source>
        <dbReference type="ARBA" id="ARBA00022723"/>
    </source>
</evidence>
<feature type="non-terminal residue" evidence="9">
    <location>
        <position position="146"/>
    </location>
</feature>
<evidence type="ECO:0000256" key="5">
    <source>
        <dbReference type="ARBA" id="ARBA00022801"/>
    </source>
</evidence>
<keyword evidence="7" id="KW-0342">GTP-binding</keyword>
<dbReference type="Pfam" id="PF02492">
    <property type="entry name" value="cobW"/>
    <property type="match status" value="1"/>
</dbReference>
<keyword evidence="2" id="KW-0533">Nickel</keyword>
<accession>A0A7K3W7B3</accession>
<evidence type="ECO:0000256" key="4">
    <source>
        <dbReference type="ARBA" id="ARBA00022741"/>
    </source>
</evidence>
<evidence type="ECO:0000256" key="2">
    <source>
        <dbReference type="ARBA" id="ARBA00022596"/>
    </source>
</evidence>
<dbReference type="SUPFAM" id="SSF52540">
    <property type="entry name" value="P-loop containing nucleoside triphosphate hydrolases"/>
    <property type="match status" value="1"/>
</dbReference>
<name>A0A7K3W7B3_9ACTN</name>
<evidence type="ECO:0000256" key="6">
    <source>
        <dbReference type="ARBA" id="ARBA00022833"/>
    </source>
</evidence>
<evidence type="ECO:0000313" key="9">
    <source>
        <dbReference type="EMBL" id="NEK60749.1"/>
    </source>
</evidence>
<dbReference type="GO" id="GO:0005525">
    <property type="term" value="F:GTP binding"/>
    <property type="evidence" value="ECO:0007669"/>
    <property type="project" value="UniProtKB-KW"/>
</dbReference>
<dbReference type="PANTHER" id="PTHR30134:SF2">
    <property type="entry name" value="HYDROGENASE MATURATION FACTOR HYPB"/>
    <property type="match status" value="1"/>
</dbReference>
<sequence>MCSTCGCAEGNLYIEGDEHRPHAAFRSAPFSPAPRPAAALTGITFAPRHSAAGDLHYGHGIAGTHAPGLSQRQMLEVEINVLDKNNQIAARNRARFATRKQLVLNLVSSPGSGKTTLLTQTLHRLNGRISCAVIEGDQQTVNDAAR</sequence>
<dbReference type="GO" id="GO:0008270">
    <property type="term" value="F:zinc ion binding"/>
    <property type="evidence" value="ECO:0007669"/>
    <property type="project" value="TreeGrafter"/>
</dbReference>
<evidence type="ECO:0000313" key="10">
    <source>
        <dbReference type="Proteomes" id="UP000470246"/>
    </source>
</evidence>
<comment type="caution">
    <text evidence="9">The sequence shown here is derived from an EMBL/GenBank/DDBJ whole genome shotgun (WGS) entry which is preliminary data.</text>
</comment>
<keyword evidence="5" id="KW-0378">Hydrolase</keyword>
<proteinExistence type="inferred from homology"/>
<keyword evidence="6" id="KW-0862">Zinc</keyword>
<dbReference type="InterPro" id="IPR027417">
    <property type="entry name" value="P-loop_NTPase"/>
</dbReference>
<evidence type="ECO:0000256" key="7">
    <source>
        <dbReference type="ARBA" id="ARBA00023134"/>
    </source>
</evidence>
<reference evidence="9 10" key="1">
    <citation type="submission" date="2020-02" db="EMBL/GenBank/DDBJ databases">
        <title>Geodermatophilus sabuli CPCC 205279 I12A-02694.</title>
        <authorList>
            <person name="Jiang Z."/>
        </authorList>
    </citation>
    <scope>NUCLEOTIDE SEQUENCE [LARGE SCALE GENOMIC DNA]</scope>
    <source>
        <strain evidence="9 10">I12A-02694</strain>
    </source>
</reference>
<gene>
    <name evidence="9" type="ORF">GCU56_23140</name>
</gene>
<dbReference type="EMBL" id="JAAGWF010000088">
    <property type="protein sequence ID" value="NEK60749.1"/>
    <property type="molecule type" value="Genomic_DNA"/>
</dbReference>
<evidence type="ECO:0000259" key="8">
    <source>
        <dbReference type="Pfam" id="PF02492"/>
    </source>
</evidence>
<dbReference type="PANTHER" id="PTHR30134">
    <property type="entry name" value="HYDROGENASE PROTEIN ASSEMBLY PROTEIN, NICKEL CHAPERONE"/>
    <property type="match status" value="1"/>
</dbReference>
<keyword evidence="4" id="KW-0547">Nucleotide-binding</keyword>
<organism evidence="9 10">
    <name type="scientific">Geodermatophilus sabuli</name>
    <dbReference type="NCBI Taxonomy" id="1564158"/>
    <lineage>
        <taxon>Bacteria</taxon>
        <taxon>Bacillati</taxon>
        <taxon>Actinomycetota</taxon>
        <taxon>Actinomycetes</taxon>
        <taxon>Geodermatophilales</taxon>
        <taxon>Geodermatophilaceae</taxon>
        <taxon>Geodermatophilus</taxon>
    </lineage>
</organism>
<evidence type="ECO:0000256" key="1">
    <source>
        <dbReference type="ARBA" id="ARBA00006211"/>
    </source>
</evidence>
<dbReference type="InterPro" id="IPR004392">
    <property type="entry name" value="Hyd_mat_HypB"/>
</dbReference>
<dbReference type="AlphaFoldDB" id="A0A7K3W7B3"/>
<protein>
    <submittedName>
        <fullName evidence="9">Hydrogenase nickel incorporation protein HypB</fullName>
    </submittedName>
</protein>
<keyword evidence="10" id="KW-1185">Reference proteome</keyword>
<dbReference type="GO" id="GO:0016151">
    <property type="term" value="F:nickel cation binding"/>
    <property type="evidence" value="ECO:0007669"/>
    <property type="project" value="InterPro"/>
</dbReference>
<feature type="domain" description="CobW/HypB/UreG nucleotide-binding" evidence="8">
    <location>
        <begin position="103"/>
        <end position="142"/>
    </location>
</feature>
<dbReference type="Gene3D" id="3.40.50.300">
    <property type="entry name" value="P-loop containing nucleotide triphosphate hydrolases"/>
    <property type="match status" value="1"/>
</dbReference>
<comment type="similarity">
    <text evidence="1">Belongs to the SIMIBI class G3E GTPase family. HypB/HupM subfamily.</text>
</comment>
<dbReference type="GO" id="GO:0051604">
    <property type="term" value="P:protein maturation"/>
    <property type="evidence" value="ECO:0007669"/>
    <property type="project" value="InterPro"/>
</dbReference>
<dbReference type="InterPro" id="IPR003495">
    <property type="entry name" value="CobW/HypB/UreG_nucleotide-bd"/>
</dbReference>
<dbReference type="Proteomes" id="UP000470246">
    <property type="component" value="Unassembled WGS sequence"/>
</dbReference>